<keyword evidence="5 8" id="KW-0687">Ribonucleoprotein</keyword>
<evidence type="ECO:0000313" key="9">
    <source>
        <dbReference type="EMBL" id="MXY94850.1"/>
    </source>
</evidence>
<keyword evidence="2 8" id="KW-0699">rRNA-binding</keyword>
<dbReference type="PANTHER" id="PTHR21011">
    <property type="entry name" value="MITOCHONDRIAL 28S RIBOSOMAL PROTEIN S6"/>
    <property type="match status" value="1"/>
</dbReference>
<evidence type="ECO:0000256" key="3">
    <source>
        <dbReference type="ARBA" id="ARBA00022884"/>
    </source>
</evidence>
<evidence type="ECO:0000256" key="6">
    <source>
        <dbReference type="ARBA" id="ARBA00035104"/>
    </source>
</evidence>
<comment type="similarity">
    <text evidence="1 8">Belongs to the bacterial ribosomal protein bS6 family.</text>
</comment>
<dbReference type="InterPro" id="IPR014717">
    <property type="entry name" value="Transl_elong_EF1B/ribsomal_bS6"/>
</dbReference>
<comment type="function">
    <text evidence="6 8">Binds together with bS18 to 16S ribosomal RNA.</text>
</comment>
<dbReference type="InterPro" id="IPR020814">
    <property type="entry name" value="Ribosomal_S6_plastid/chlpt"/>
</dbReference>
<dbReference type="InterPro" id="IPR020815">
    <property type="entry name" value="Ribosomal_bS6_CS"/>
</dbReference>
<sequence>MNTYELVYIIQPNLDDDGVKAVDDRISQAIGGEDGTIASTDHWGKRRLAYPIKGHFEGHYILHNLSMPPTAVQNVERQLRLSEDVLRFLFVRVGD</sequence>
<protein>
    <recommendedName>
        <fullName evidence="7 8">Small ribosomal subunit protein bS6</fullName>
    </recommendedName>
</protein>
<dbReference type="SUPFAM" id="SSF54995">
    <property type="entry name" value="Ribosomal protein S6"/>
    <property type="match status" value="1"/>
</dbReference>
<keyword evidence="4 8" id="KW-0689">Ribosomal protein</keyword>
<gene>
    <name evidence="8 9" type="primary">rpsF</name>
    <name evidence="9" type="ORF">F4Y42_15530</name>
</gene>
<dbReference type="EMBL" id="VXRG01000128">
    <property type="protein sequence ID" value="MXY94850.1"/>
    <property type="molecule type" value="Genomic_DNA"/>
</dbReference>
<reference evidence="9" key="1">
    <citation type="submission" date="2019-09" db="EMBL/GenBank/DDBJ databases">
        <title>Characterisation of the sponge microbiome using genome-centric metagenomics.</title>
        <authorList>
            <person name="Engelberts J.P."/>
            <person name="Robbins S.J."/>
            <person name="De Goeij J.M."/>
            <person name="Aranda M."/>
            <person name="Bell S.C."/>
            <person name="Webster N.S."/>
        </authorList>
    </citation>
    <scope>NUCLEOTIDE SEQUENCE</scope>
    <source>
        <strain evidence="9">SB0664_bin_27</strain>
    </source>
</reference>
<dbReference type="InterPro" id="IPR000529">
    <property type="entry name" value="Ribosomal_bS6"/>
</dbReference>
<evidence type="ECO:0000256" key="2">
    <source>
        <dbReference type="ARBA" id="ARBA00022730"/>
    </source>
</evidence>
<dbReference type="NCBIfam" id="TIGR00166">
    <property type="entry name" value="S6"/>
    <property type="match status" value="1"/>
</dbReference>
<proteinExistence type="inferred from homology"/>
<comment type="caution">
    <text evidence="9">The sequence shown here is derived from an EMBL/GenBank/DDBJ whole genome shotgun (WGS) entry which is preliminary data.</text>
</comment>
<organism evidence="9">
    <name type="scientific">Caldilineaceae bacterium SB0664_bin_27</name>
    <dbReference type="NCBI Taxonomy" id="2605260"/>
    <lineage>
        <taxon>Bacteria</taxon>
        <taxon>Bacillati</taxon>
        <taxon>Chloroflexota</taxon>
        <taxon>Caldilineae</taxon>
        <taxon>Caldilineales</taxon>
        <taxon>Caldilineaceae</taxon>
    </lineage>
</organism>
<dbReference type="GO" id="GO:0070181">
    <property type="term" value="F:small ribosomal subunit rRNA binding"/>
    <property type="evidence" value="ECO:0007669"/>
    <property type="project" value="TreeGrafter"/>
</dbReference>
<dbReference type="InterPro" id="IPR035980">
    <property type="entry name" value="Ribosomal_bS6_sf"/>
</dbReference>
<evidence type="ECO:0000256" key="8">
    <source>
        <dbReference type="HAMAP-Rule" id="MF_00360"/>
    </source>
</evidence>
<dbReference type="AlphaFoldDB" id="A0A6B0YUY0"/>
<accession>A0A6B0YUY0</accession>
<dbReference type="PANTHER" id="PTHR21011:SF1">
    <property type="entry name" value="SMALL RIBOSOMAL SUBUNIT PROTEIN BS6M"/>
    <property type="match status" value="1"/>
</dbReference>
<dbReference type="GO" id="GO:1990904">
    <property type="term" value="C:ribonucleoprotein complex"/>
    <property type="evidence" value="ECO:0007669"/>
    <property type="project" value="UniProtKB-KW"/>
</dbReference>
<dbReference type="HAMAP" id="MF_00360">
    <property type="entry name" value="Ribosomal_bS6"/>
    <property type="match status" value="1"/>
</dbReference>
<dbReference type="GO" id="GO:0006412">
    <property type="term" value="P:translation"/>
    <property type="evidence" value="ECO:0007669"/>
    <property type="project" value="UniProtKB-UniRule"/>
</dbReference>
<dbReference type="GO" id="GO:0005840">
    <property type="term" value="C:ribosome"/>
    <property type="evidence" value="ECO:0007669"/>
    <property type="project" value="UniProtKB-KW"/>
</dbReference>
<evidence type="ECO:0000256" key="4">
    <source>
        <dbReference type="ARBA" id="ARBA00022980"/>
    </source>
</evidence>
<evidence type="ECO:0000256" key="5">
    <source>
        <dbReference type="ARBA" id="ARBA00023274"/>
    </source>
</evidence>
<name>A0A6B0YUY0_9CHLR</name>
<dbReference type="Pfam" id="PF01250">
    <property type="entry name" value="Ribosomal_S6"/>
    <property type="match status" value="1"/>
</dbReference>
<dbReference type="CDD" id="cd00473">
    <property type="entry name" value="bS6"/>
    <property type="match status" value="1"/>
</dbReference>
<evidence type="ECO:0000256" key="1">
    <source>
        <dbReference type="ARBA" id="ARBA00009512"/>
    </source>
</evidence>
<dbReference type="PROSITE" id="PS01048">
    <property type="entry name" value="RIBOSOMAL_S6"/>
    <property type="match status" value="1"/>
</dbReference>
<dbReference type="GO" id="GO:0003735">
    <property type="term" value="F:structural constituent of ribosome"/>
    <property type="evidence" value="ECO:0007669"/>
    <property type="project" value="InterPro"/>
</dbReference>
<dbReference type="GO" id="GO:0005737">
    <property type="term" value="C:cytoplasm"/>
    <property type="evidence" value="ECO:0007669"/>
    <property type="project" value="UniProtKB-ARBA"/>
</dbReference>
<keyword evidence="3 8" id="KW-0694">RNA-binding</keyword>
<dbReference type="Gene3D" id="3.30.70.60">
    <property type="match status" value="1"/>
</dbReference>
<evidence type="ECO:0000256" key="7">
    <source>
        <dbReference type="ARBA" id="ARBA00035294"/>
    </source>
</evidence>